<dbReference type="SUPFAM" id="SSF50494">
    <property type="entry name" value="Trypsin-like serine proteases"/>
    <property type="match status" value="1"/>
</dbReference>
<sequence length="1136" mass="122581">MTRVNKLNRHTFDGWFGMPETMGVDISRVVLVESEKGEPRGTGYLIGGGLVLASAHAVGGEPVHTVRLPDTNDRHHCGVVWRGTGPVDAALLDLREPGAERPSAAAPPRWGTLSGSLPVECVVTGYPGGARTPRHFKGKIYPGADVPETSWGIRIDSARVPDASNVVTSWSGLSGAPVFAGDLLVGVASLSTTDGLLIAVRVSLLARSEDFLRLVADRTGVPFVIESAELVDIVDPPRPRRRIGSPSTLLFADVAAVPFHGREAELSELEQWSQERRSASAAADIGIFVCVAPAGQGKTRLAFEFASRLAARGWAAGSLRAGVDADGLRVLAGLRSPVLLVIDYGETRPEQIDAVIEQAVRDPTPHPVRVLILARSLGEWWPALRHRTSRGDVRSVYESATVSPLQALDGTRTAQEASYSAAIRSFAELLRQLPGSADKDWDAVTVPTSLPDGIDDIDGAGSGSVLQLHAAALTTLLNAFPDTTEAAQGVRDLLAARRNEPGADPGPDTEGSIRIRGFGDRAAEADLLDRAAVVAAVTDLLATPDDPQDPSVAGSDTSGPTVVALEGPWGSGKTTMMRLIELELGRRQEQLPRPETSRASRKWPAPAHLSAWAAHRRLSPRFGAVPGSSGGGQEAKAATPVIAHFNPWAHQSSEQIWAGLTRSIVEAAQPCLGSDDKSREEYWLLRNGLRLDRRRLKRTLWRNLASPLLRVAVFALLVPLLAQLVKADQIYRIRGAELTAPSLALLLPGALLLIGVLHTLGRLVMGRARAFLPGELFDGPVLSGPLAPSTGSVDTALRDPYYNARSGYLYLVQHDIRELLADLRDRGHELIMFIDDLDRCSPRATADVFEAINLFLSGAIHGSKPPEKPRDHPRCRFVIGLDTTVVAAHLDRAYQDLTPDKAKPGNGDPSWGWTFLRKLIQLPVPLPPITDTGITTVLTGLLGAVTTRQPPAAAPESGTTNPRPAPSTVVTPEMAMGMGEAGTPRIQYDPEAEARARALETNPEIRTLIEQRLNDHPDISIREAKRLLTIWQFYLRVSGHKARGTDQLSVEQALHLVVLAEIAARWPAMQTQLRRPVEGRPGLYWLARSAHDDEQWAASRARTGLRAKHHTPACDALRVLLRDHDGERVAAVAETM</sequence>
<reference evidence="4 5" key="1">
    <citation type="submission" date="2018-05" db="EMBL/GenBank/DDBJ databases">
        <title>Streptomyces venezuelae.</title>
        <authorList>
            <person name="Kim W."/>
            <person name="Lee N."/>
            <person name="Cho B.-K."/>
        </authorList>
    </citation>
    <scope>NUCLEOTIDE SEQUENCE [LARGE SCALE GENOMIC DNA]</scope>
    <source>
        <strain evidence="4 5">ATCC 14585</strain>
    </source>
</reference>
<feature type="transmembrane region" description="Helical" evidence="2">
    <location>
        <begin position="700"/>
        <end position="722"/>
    </location>
</feature>
<gene>
    <name evidence="4" type="ORF">DEJ49_04365</name>
</gene>
<dbReference type="Proteomes" id="UP000324015">
    <property type="component" value="Chromosome"/>
</dbReference>
<dbReference type="PANTHER" id="PTHR22674:SF6">
    <property type="entry name" value="NTPASE KAP FAMILY P-LOOP DOMAIN-CONTAINING PROTEIN 1"/>
    <property type="match status" value="1"/>
</dbReference>
<evidence type="ECO:0000256" key="1">
    <source>
        <dbReference type="SAM" id="MobiDB-lite"/>
    </source>
</evidence>
<protein>
    <recommendedName>
        <fullName evidence="3">KAP NTPase domain-containing protein</fullName>
    </recommendedName>
</protein>
<dbReference type="InterPro" id="IPR009003">
    <property type="entry name" value="Peptidase_S1_PA"/>
</dbReference>
<accession>A0A5P2CDF1</accession>
<dbReference type="Pfam" id="PF07693">
    <property type="entry name" value="KAP_NTPase"/>
    <property type="match status" value="1"/>
</dbReference>
<evidence type="ECO:0000313" key="5">
    <source>
        <dbReference type="Proteomes" id="UP000324015"/>
    </source>
</evidence>
<dbReference type="EMBL" id="CP029191">
    <property type="protein sequence ID" value="QES40317.1"/>
    <property type="molecule type" value="Genomic_DNA"/>
</dbReference>
<dbReference type="InterPro" id="IPR052754">
    <property type="entry name" value="NTPase_KAP_P-loop"/>
</dbReference>
<evidence type="ECO:0000259" key="3">
    <source>
        <dbReference type="Pfam" id="PF07693"/>
    </source>
</evidence>
<dbReference type="SUPFAM" id="SSF52540">
    <property type="entry name" value="P-loop containing nucleoside triphosphate hydrolases"/>
    <property type="match status" value="1"/>
</dbReference>
<dbReference type="InterPro" id="IPR011646">
    <property type="entry name" value="KAP_P-loop"/>
</dbReference>
<evidence type="ECO:0000313" key="4">
    <source>
        <dbReference type="EMBL" id="QES40317.1"/>
    </source>
</evidence>
<name>A0A5P2CDF1_STRVZ</name>
<evidence type="ECO:0000256" key="2">
    <source>
        <dbReference type="SAM" id="Phobius"/>
    </source>
</evidence>
<dbReference type="AlphaFoldDB" id="A0A5P2CDF1"/>
<keyword evidence="2" id="KW-0472">Membrane</keyword>
<feature type="region of interest" description="Disordered" evidence="1">
    <location>
        <begin position="542"/>
        <end position="570"/>
    </location>
</feature>
<keyword evidence="2" id="KW-0812">Transmembrane</keyword>
<proteinExistence type="predicted"/>
<keyword evidence="2" id="KW-1133">Transmembrane helix</keyword>
<dbReference type="PANTHER" id="PTHR22674">
    <property type="entry name" value="NTPASE, KAP FAMILY P-LOOP DOMAIN-CONTAINING 1"/>
    <property type="match status" value="1"/>
</dbReference>
<organism evidence="4 5">
    <name type="scientific">Streptomyces venezuelae</name>
    <dbReference type="NCBI Taxonomy" id="54571"/>
    <lineage>
        <taxon>Bacteria</taxon>
        <taxon>Bacillati</taxon>
        <taxon>Actinomycetota</taxon>
        <taxon>Actinomycetes</taxon>
        <taxon>Kitasatosporales</taxon>
        <taxon>Streptomycetaceae</taxon>
        <taxon>Streptomyces</taxon>
    </lineage>
</organism>
<feature type="domain" description="KAP NTPase" evidence="3">
    <location>
        <begin position="556"/>
        <end position="939"/>
    </location>
</feature>
<feature type="transmembrane region" description="Helical" evidence="2">
    <location>
        <begin position="742"/>
        <end position="760"/>
    </location>
</feature>
<dbReference type="InterPro" id="IPR027417">
    <property type="entry name" value="P-loop_NTPase"/>
</dbReference>